<name>A0ABQ0MIU0_9BACT</name>
<keyword evidence="2" id="KW-1185">Reference proteome</keyword>
<reference evidence="2" key="2">
    <citation type="submission" date="2017-05" db="EMBL/GenBank/DDBJ databases">
        <title>Draft genome sequence of Geobacter pelophilus, a iron(III)-reducing bacteria.</title>
        <authorList>
            <person name="Aoyagi T."/>
            <person name="Koike H."/>
            <person name="Morita T."/>
            <person name="Sato Y."/>
            <person name="Habe H."/>
            <person name="Hori T."/>
        </authorList>
    </citation>
    <scope>NUCLEOTIDE SEQUENCE [LARGE SCALE GENOMIC DNA]</scope>
    <source>
        <strain evidence="2">Drf2</strain>
    </source>
</reference>
<sequence length="50" mass="5515">MFHVDAEAKAGTMTRKTAAKMAAKELNTLFIQSSSTAMFIDYLDGKWLSS</sequence>
<organism evidence="1 2">
    <name type="scientific">Geoanaerobacter pelophilus</name>
    <dbReference type="NCBI Taxonomy" id="60036"/>
    <lineage>
        <taxon>Bacteria</taxon>
        <taxon>Pseudomonadati</taxon>
        <taxon>Thermodesulfobacteriota</taxon>
        <taxon>Desulfuromonadia</taxon>
        <taxon>Geobacterales</taxon>
        <taxon>Geobacteraceae</taxon>
        <taxon>Geoanaerobacter</taxon>
    </lineage>
</organism>
<gene>
    <name evidence="1" type="ORF">GPEL0_01f2596</name>
</gene>
<accession>A0ABQ0MIU0</accession>
<evidence type="ECO:0000313" key="1">
    <source>
        <dbReference type="EMBL" id="GAW66994.1"/>
    </source>
</evidence>
<dbReference type="Proteomes" id="UP000194153">
    <property type="component" value="Unassembled WGS sequence"/>
</dbReference>
<dbReference type="EMBL" id="BDQG01000001">
    <property type="protein sequence ID" value="GAW66994.1"/>
    <property type="molecule type" value="Genomic_DNA"/>
</dbReference>
<comment type="caution">
    <text evidence="1">The sequence shown here is derived from an EMBL/GenBank/DDBJ whole genome shotgun (WGS) entry which is preliminary data.</text>
</comment>
<protein>
    <submittedName>
        <fullName evidence="1">Uncharacterized protein</fullName>
    </submittedName>
</protein>
<reference evidence="1 2" key="1">
    <citation type="submission" date="2017-04" db="EMBL/GenBank/DDBJ databases">
        <authorList>
            <consortium name="Geobacter pelophilus Genome Sequencing"/>
            <person name="Aoyagi T."/>
            <person name="Koike H."/>
            <person name="Hori T."/>
        </authorList>
    </citation>
    <scope>NUCLEOTIDE SEQUENCE [LARGE SCALE GENOMIC DNA]</scope>
    <source>
        <strain evidence="1 2">Drf2</strain>
    </source>
</reference>
<evidence type="ECO:0000313" key="2">
    <source>
        <dbReference type="Proteomes" id="UP000194153"/>
    </source>
</evidence>
<proteinExistence type="predicted"/>